<reference evidence="2 3" key="1">
    <citation type="journal article" date="2012" name="Eukaryot. Cell">
        <title>Genome sequence of the fungus Glarea lozoyensis: the first genome sequence of a species from the Helotiaceae family.</title>
        <authorList>
            <person name="Youssar L."/>
            <person name="Gruening B.A."/>
            <person name="Erxleben A."/>
            <person name="Guenther S."/>
            <person name="Huettel W."/>
        </authorList>
    </citation>
    <scope>NUCLEOTIDE SEQUENCE [LARGE SCALE GENOMIC DNA]</scope>
    <source>
        <strain evidence="3">ATCC 74030 / MF5533</strain>
    </source>
</reference>
<evidence type="ECO:0000313" key="2">
    <source>
        <dbReference type="EMBL" id="EHK96725.1"/>
    </source>
</evidence>
<dbReference type="EMBL" id="AGUE01000227">
    <property type="protein sequence ID" value="EHK96725.1"/>
    <property type="molecule type" value="Genomic_DNA"/>
</dbReference>
<gene>
    <name evidence="2" type="ORF">M7I_7528</name>
</gene>
<dbReference type="HOGENOM" id="CLU_3143234_0_0_1"/>
<keyword evidence="3" id="KW-1185">Reference proteome</keyword>
<dbReference type="AlphaFoldDB" id="H0EXJ2"/>
<dbReference type="InParanoid" id="H0EXJ2"/>
<dbReference type="OrthoDB" id="2496787at2759"/>
<keyword evidence="1" id="KW-0472">Membrane</keyword>
<feature type="transmembrane region" description="Helical" evidence="1">
    <location>
        <begin position="7"/>
        <end position="29"/>
    </location>
</feature>
<comment type="caution">
    <text evidence="2">The sequence shown here is derived from an EMBL/GenBank/DDBJ whole genome shotgun (WGS) entry which is preliminary data.</text>
</comment>
<proteinExistence type="predicted"/>
<evidence type="ECO:0000256" key="1">
    <source>
        <dbReference type="SAM" id="Phobius"/>
    </source>
</evidence>
<protein>
    <submittedName>
        <fullName evidence="2">Uncharacterized protein</fullName>
    </submittedName>
</protein>
<keyword evidence="1" id="KW-1133">Transmembrane helix</keyword>
<keyword evidence="1" id="KW-0812">Transmembrane</keyword>
<accession>H0EXJ2</accession>
<organism evidence="2 3">
    <name type="scientific">Glarea lozoyensis (strain ATCC 74030 / MF5533)</name>
    <dbReference type="NCBI Taxonomy" id="1104152"/>
    <lineage>
        <taxon>Eukaryota</taxon>
        <taxon>Fungi</taxon>
        <taxon>Dikarya</taxon>
        <taxon>Ascomycota</taxon>
        <taxon>Pezizomycotina</taxon>
        <taxon>Leotiomycetes</taxon>
        <taxon>Helotiales</taxon>
        <taxon>Helotiaceae</taxon>
        <taxon>Glarea</taxon>
    </lineage>
</organism>
<sequence>MKIRKKIMIMSVYGASVIVVVMSIARLSLTPSSLNNDSNSMSFDYIIVS</sequence>
<evidence type="ECO:0000313" key="3">
    <source>
        <dbReference type="Proteomes" id="UP000005446"/>
    </source>
</evidence>
<dbReference type="Proteomes" id="UP000005446">
    <property type="component" value="Unassembled WGS sequence"/>
</dbReference>
<name>H0EXJ2_GLAL7</name>